<reference evidence="2" key="1">
    <citation type="submission" date="2019-10" db="EMBL/GenBank/DDBJ databases">
        <authorList>
            <consortium name="DOE Joint Genome Institute"/>
            <person name="Kuo A."/>
            <person name="Miyauchi S."/>
            <person name="Kiss E."/>
            <person name="Drula E."/>
            <person name="Kohler A."/>
            <person name="Sanchez-Garcia M."/>
            <person name="Andreopoulos B."/>
            <person name="Barry K.W."/>
            <person name="Bonito G."/>
            <person name="Buee M."/>
            <person name="Carver A."/>
            <person name="Chen C."/>
            <person name="Cichocki N."/>
            <person name="Clum A."/>
            <person name="Culley D."/>
            <person name="Crous P.W."/>
            <person name="Fauchery L."/>
            <person name="Girlanda M."/>
            <person name="Hayes R."/>
            <person name="Keri Z."/>
            <person name="LaButti K."/>
            <person name="Lipzen A."/>
            <person name="Lombard V."/>
            <person name="Magnuson J."/>
            <person name="Maillard F."/>
            <person name="Morin E."/>
            <person name="Murat C."/>
            <person name="Nolan M."/>
            <person name="Ohm R."/>
            <person name="Pangilinan J."/>
            <person name="Pereira M."/>
            <person name="Perotto S."/>
            <person name="Peter M."/>
            <person name="Riley R."/>
            <person name="Sitrit Y."/>
            <person name="Stielow B."/>
            <person name="Szollosi G."/>
            <person name="Zifcakova L."/>
            <person name="Stursova M."/>
            <person name="Spatafora J.W."/>
            <person name="Tedersoo L."/>
            <person name="Vaario L.-M."/>
            <person name="Yamada A."/>
            <person name="Yan M."/>
            <person name="Wang P."/>
            <person name="Xu J."/>
            <person name="Bruns T."/>
            <person name="Baldrian P."/>
            <person name="Vilgalys R."/>
            <person name="Henrissat B."/>
            <person name="Grigoriev I.V."/>
            <person name="Hibbett D."/>
            <person name="Nagy L.G."/>
            <person name="Martin F.M."/>
        </authorList>
    </citation>
    <scope>NUCLEOTIDE SEQUENCE</scope>
    <source>
        <strain evidence="2">BED1</strain>
    </source>
</reference>
<sequence>MCKFHCIEQGGCATGTQHHPRFASKRQQKRASDAVPAAAALSPATSIPAFPVQDATVIALAHLSDDILEEMDKTDEQFLQDMEAAWQLSLDETQPQNPPEDAPSSSYAPVSFTPSTSPPAPTCLPRDSHPLTMASIKTLNLINTSYKAIQSMASKGKKKGTNNRQPKITSKMNATWAAEYKFSTVQLSMKAQQDQACISSRFIVGRQIDLVFWDCDNGLPYELALQWTDNDKSDIPIGQILH</sequence>
<evidence type="ECO:0000313" key="3">
    <source>
        <dbReference type="Proteomes" id="UP001194468"/>
    </source>
</evidence>
<comment type="caution">
    <text evidence="2">The sequence shown here is derived from an EMBL/GenBank/DDBJ whole genome shotgun (WGS) entry which is preliminary data.</text>
</comment>
<accession>A0AAD4G7D7</accession>
<name>A0AAD4G7D7_BOLED</name>
<feature type="region of interest" description="Disordered" evidence="1">
    <location>
        <begin position="92"/>
        <end position="127"/>
    </location>
</feature>
<dbReference type="Proteomes" id="UP001194468">
    <property type="component" value="Unassembled WGS sequence"/>
</dbReference>
<gene>
    <name evidence="2" type="ORF">L210DRAFT_3653963</name>
</gene>
<dbReference type="AlphaFoldDB" id="A0AAD4G7D7"/>
<organism evidence="2 3">
    <name type="scientific">Boletus edulis BED1</name>
    <dbReference type="NCBI Taxonomy" id="1328754"/>
    <lineage>
        <taxon>Eukaryota</taxon>
        <taxon>Fungi</taxon>
        <taxon>Dikarya</taxon>
        <taxon>Basidiomycota</taxon>
        <taxon>Agaricomycotina</taxon>
        <taxon>Agaricomycetes</taxon>
        <taxon>Agaricomycetidae</taxon>
        <taxon>Boletales</taxon>
        <taxon>Boletineae</taxon>
        <taxon>Boletaceae</taxon>
        <taxon>Boletoideae</taxon>
        <taxon>Boletus</taxon>
    </lineage>
</organism>
<keyword evidence="3" id="KW-1185">Reference proteome</keyword>
<reference evidence="2" key="2">
    <citation type="journal article" date="2020" name="Nat. Commun.">
        <title>Large-scale genome sequencing of mycorrhizal fungi provides insights into the early evolution of symbiotic traits.</title>
        <authorList>
            <person name="Miyauchi S."/>
            <person name="Kiss E."/>
            <person name="Kuo A."/>
            <person name="Drula E."/>
            <person name="Kohler A."/>
            <person name="Sanchez-Garcia M."/>
            <person name="Morin E."/>
            <person name="Andreopoulos B."/>
            <person name="Barry K.W."/>
            <person name="Bonito G."/>
            <person name="Buee M."/>
            <person name="Carver A."/>
            <person name="Chen C."/>
            <person name="Cichocki N."/>
            <person name="Clum A."/>
            <person name="Culley D."/>
            <person name="Crous P.W."/>
            <person name="Fauchery L."/>
            <person name="Girlanda M."/>
            <person name="Hayes R.D."/>
            <person name="Keri Z."/>
            <person name="LaButti K."/>
            <person name="Lipzen A."/>
            <person name="Lombard V."/>
            <person name="Magnuson J."/>
            <person name="Maillard F."/>
            <person name="Murat C."/>
            <person name="Nolan M."/>
            <person name="Ohm R.A."/>
            <person name="Pangilinan J."/>
            <person name="Pereira M.F."/>
            <person name="Perotto S."/>
            <person name="Peter M."/>
            <person name="Pfister S."/>
            <person name="Riley R."/>
            <person name="Sitrit Y."/>
            <person name="Stielow J.B."/>
            <person name="Szollosi G."/>
            <person name="Zifcakova L."/>
            <person name="Stursova M."/>
            <person name="Spatafora J.W."/>
            <person name="Tedersoo L."/>
            <person name="Vaario L.M."/>
            <person name="Yamada A."/>
            <person name="Yan M."/>
            <person name="Wang P."/>
            <person name="Xu J."/>
            <person name="Bruns T."/>
            <person name="Baldrian P."/>
            <person name="Vilgalys R."/>
            <person name="Dunand C."/>
            <person name="Henrissat B."/>
            <person name="Grigoriev I.V."/>
            <person name="Hibbett D."/>
            <person name="Nagy L.G."/>
            <person name="Martin F.M."/>
        </authorList>
    </citation>
    <scope>NUCLEOTIDE SEQUENCE</scope>
    <source>
        <strain evidence="2">BED1</strain>
    </source>
</reference>
<protein>
    <submittedName>
        <fullName evidence="2">Uncharacterized protein</fullName>
    </submittedName>
</protein>
<evidence type="ECO:0000256" key="1">
    <source>
        <dbReference type="SAM" id="MobiDB-lite"/>
    </source>
</evidence>
<evidence type="ECO:0000313" key="2">
    <source>
        <dbReference type="EMBL" id="KAF8423007.1"/>
    </source>
</evidence>
<dbReference type="EMBL" id="WHUW01000119">
    <property type="protein sequence ID" value="KAF8423007.1"/>
    <property type="molecule type" value="Genomic_DNA"/>
</dbReference>
<proteinExistence type="predicted"/>